<dbReference type="Gene3D" id="3.40.1210.10">
    <property type="entry name" value="Survival protein SurE-like phosphatase/nucleotidase"/>
    <property type="match status" value="1"/>
</dbReference>
<evidence type="ECO:0000256" key="4">
    <source>
        <dbReference type="ARBA" id="ARBA00022723"/>
    </source>
</evidence>
<dbReference type="SUPFAM" id="SSF64167">
    <property type="entry name" value="SurE-like"/>
    <property type="match status" value="1"/>
</dbReference>
<comment type="catalytic activity">
    <reaction evidence="1 7">
        <text>a ribonucleoside 5'-phosphate + H2O = a ribonucleoside + phosphate</text>
        <dbReference type="Rhea" id="RHEA:12484"/>
        <dbReference type="ChEBI" id="CHEBI:15377"/>
        <dbReference type="ChEBI" id="CHEBI:18254"/>
        <dbReference type="ChEBI" id="CHEBI:43474"/>
        <dbReference type="ChEBI" id="CHEBI:58043"/>
        <dbReference type="EC" id="3.1.3.5"/>
    </reaction>
</comment>
<reference evidence="9" key="1">
    <citation type="submission" date="2020-10" db="EMBL/GenBank/DDBJ databases">
        <authorList>
            <person name="Gilroy R."/>
        </authorList>
    </citation>
    <scope>NUCLEOTIDE SEQUENCE</scope>
    <source>
        <strain evidence="9">15467</strain>
    </source>
</reference>
<dbReference type="GO" id="GO:0004309">
    <property type="term" value="F:exopolyphosphatase activity"/>
    <property type="evidence" value="ECO:0007669"/>
    <property type="project" value="TreeGrafter"/>
</dbReference>
<organism evidence="9 10">
    <name type="scientific">Candidatus Egerieousia excrementavium</name>
    <dbReference type="NCBI Taxonomy" id="2840778"/>
    <lineage>
        <taxon>Bacteria</taxon>
        <taxon>Pseudomonadati</taxon>
        <taxon>Bacteroidota</taxon>
        <taxon>Bacteroidia</taxon>
        <taxon>Bacteroidales</taxon>
        <taxon>Candidatus Egerieousia</taxon>
    </lineage>
</organism>
<keyword evidence="4 7" id="KW-0479">Metal-binding</keyword>
<dbReference type="GO" id="GO:0008253">
    <property type="term" value="F:5'-nucleotidase activity"/>
    <property type="evidence" value="ECO:0007669"/>
    <property type="project" value="UniProtKB-UniRule"/>
</dbReference>
<dbReference type="AlphaFoldDB" id="A0A9D9DIT3"/>
<protein>
    <recommendedName>
        <fullName evidence="7">5'-nucleotidase SurE</fullName>
        <ecNumber evidence="7">3.1.3.5</ecNumber>
    </recommendedName>
    <alternativeName>
        <fullName evidence="7">Nucleoside 5'-monophosphate phosphohydrolase</fullName>
    </alternativeName>
</protein>
<feature type="binding site" evidence="7">
    <location>
        <position position="14"/>
    </location>
    <ligand>
        <name>a divalent metal cation</name>
        <dbReference type="ChEBI" id="CHEBI:60240"/>
    </ligand>
</feature>
<dbReference type="HAMAP" id="MF_00060">
    <property type="entry name" value="SurE"/>
    <property type="match status" value="1"/>
</dbReference>
<gene>
    <name evidence="7 9" type="primary">surE</name>
    <name evidence="9" type="ORF">IAC68_00695</name>
</gene>
<feature type="binding site" evidence="7">
    <location>
        <position position="44"/>
    </location>
    <ligand>
        <name>a divalent metal cation</name>
        <dbReference type="ChEBI" id="CHEBI:60240"/>
    </ligand>
</feature>
<dbReference type="InterPro" id="IPR002828">
    <property type="entry name" value="SurE-like_Pase/nucleotidase"/>
</dbReference>
<keyword evidence="3 7" id="KW-0963">Cytoplasm</keyword>
<accession>A0A9D9DIT3</accession>
<dbReference type="Proteomes" id="UP000823635">
    <property type="component" value="Unassembled WGS sequence"/>
</dbReference>
<comment type="similarity">
    <text evidence="2 7">Belongs to the SurE nucleotidase family.</text>
</comment>
<sequence length="263" mass="29133">MNKRDLEILVTNDDGYSAKGINVLANLLLKYGNVTVIAPEKAQSGMSVALSLAYKVRFHKISEKEENGRRLRIYALTGTPADCVKMAMNSFFSIDNKPDLLVSGINHGSNASAASIYSGTLGAATEGSIYGIPSVGLSLSTDLKDPDFSHIGPYIEKVIENTIACPPKKGVYLNVNFPYLKRDEIKGFKFAKQGMGMWIKEFHPSREEGEEELYYMTGEFLDTDSSDIADHKVVSEGYISVVPHNIDTTDYAEMERLRLTWNL</sequence>
<evidence type="ECO:0000259" key="8">
    <source>
        <dbReference type="Pfam" id="PF01975"/>
    </source>
</evidence>
<dbReference type="Pfam" id="PF01975">
    <property type="entry name" value="SurE"/>
    <property type="match status" value="1"/>
</dbReference>
<feature type="binding site" evidence="7">
    <location>
        <position position="106"/>
    </location>
    <ligand>
        <name>a divalent metal cation</name>
        <dbReference type="ChEBI" id="CHEBI:60240"/>
    </ligand>
</feature>
<evidence type="ECO:0000256" key="3">
    <source>
        <dbReference type="ARBA" id="ARBA00022490"/>
    </source>
</evidence>
<evidence type="ECO:0000256" key="7">
    <source>
        <dbReference type="HAMAP-Rule" id="MF_00060"/>
    </source>
</evidence>
<feature type="binding site" evidence="7">
    <location>
        <position position="13"/>
    </location>
    <ligand>
        <name>a divalent metal cation</name>
        <dbReference type="ChEBI" id="CHEBI:60240"/>
    </ligand>
</feature>
<keyword evidence="6 7" id="KW-0378">Hydrolase</keyword>
<evidence type="ECO:0000256" key="2">
    <source>
        <dbReference type="ARBA" id="ARBA00011062"/>
    </source>
</evidence>
<name>A0A9D9DIT3_9BACT</name>
<feature type="domain" description="Survival protein SurE-like phosphatase/nucleotidase" evidence="8">
    <location>
        <begin position="8"/>
        <end position="198"/>
    </location>
</feature>
<evidence type="ECO:0000313" key="10">
    <source>
        <dbReference type="Proteomes" id="UP000823635"/>
    </source>
</evidence>
<proteinExistence type="inferred from homology"/>
<dbReference type="InterPro" id="IPR036523">
    <property type="entry name" value="SurE-like_sf"/>
</dbReference>
<dbReference type="InterPro" id="IPR030048">
    <property type="entry name" value="SurE"/>
</dbReference>
<keyword evidence="5 7" id="KW-0547">Nucleotide-binding</keyword>
<dbReference type="EC" id="3.1.3.5" evidence="7"/>
<dbReference type="GO" id="GO:0046872">
    <property type="term" value="F:metal ion binding"/>
    <property type="evidence" value="ECO:0007669"/>
    <property type="project" value="UniProtKB-UniRule"/>
</dbReference>
<dbReference type="EMBL" id="JADINB010000016">
    <property type="protein sequence ID" value="MBO8428439.1"/>
    <property type="molecule type" value="Genomic_DNA"/>
</dbReference>
<reference evidence="9" key="2">
    <citation type="journal article" date="2021" name="PeerJ">
        <title>Extensive microbial diversity within the chicken gut microbiome revealed by metagenomics and culture.</title>
        <authorList>
            <person name="Gilroy R."/>
            <person name="Ravi A."/>
            <person name="Getino M."/>
            <person name="Pursley I."/>
            <person name="Horton D.L."/>
            <person name="Alikhan N.F."/>
            <person name="Baker D."/>
            <person name="Gharbi K."/>
            <person name="Hall N."/>
            <person name="Watson M."/>
            <person name="Adriaenssens E.M."/>
            <person name="Foster-Nyarko E."/>
            <person name="Jarju S."/>
            <person name="Secka A."/>
            <person name="Antonio M."/>
            <person name="Oren A."/>
            <person name="Chaudhuri R.R."/>
            <person name="La Ragione R."/>
            <person name="Hildebrand F."/>
            <person name="Pallen M.J."/>
        </authorList>
    </citation>
    <scope>NUCLEOTIDE SEQUENCE</scope>
    <source>
        <strain evidence="9">15467</strain>
    </source>
</reference>
<dbReference type="GO" id="GO:0005737">
    <property type="term" value="C:cytoplasm"/>
    <property type="evidence" value="ECO:0007669"/>
    <property type="project" value="UniProtKB-SubCell"/>
</dbReference>
<dbReference type="GO" id="GO:0000166">
    <property type="term" value="F:nucleotide binding"/>
    <property type="evidence" value="ECO:0007669"/>
    <property type="project" value="UniProtKB-KW"/>
</dbReference>
<evidence type="ECO:0000256" key="5">
    <source>
        <dbReference type="ARBA" id="ARBA00022741"/>
    </source>
</evidence>
<comment type="function">
    <text evidence="7">Nucleotidase that shows phosphatase activity on nucleoside 5'-monophosphates.</text>
</comment>
<evidence type="ECO:0000256" key="6">
    <source>
        <dbReference type="ARBA" id="ARBA00022801"/>
    </source>
</evidence>
<comment type="subcellular location">
    <subcellularLocation>
        <location evidence="7">Cytoplasm</location>
    </subcellularLocation>
</comment>
<dbReference type="PANTHER" id="PTHR30457:SF12">
    <property type="entry name" value="5'_3'-NUCLEOTIDASE SURE"/>
    <property type="match status" value="1"/>
</dbReference>
<dbReference type="NCBIfam" id="TIGR00087">
    <property type="entry name" value="surE"/>
    <property type="match status" value="1"/>
</dbReference>
<dbReference type="PANTHER" id="PTHR30457">
    <property type="entry name" value="5'-NUCLEOTIDASE SURE"/>
    <property type="match status" value="1"/>
</dbReference>
<comment type="caution">
    <text evidence="9">The sequence shown here is derived from an EMBL/GenBank/DDBJ whole genome shotgun (WGS) entry which is preliminary data.</text>
</comment>
<dbReference type="GO" id="GO:0008254">
    <property type="term" value="F:3'-nucleotidase activity"/>
    <property type="evidence" value="ECO:0007669"/>
    <property type="project" value="TreeGrafter"/>
</dbReference>
<comment type="cofactor">
    <cofactor evidence="7">
        <name>a divalent metal cation</name>
        <dbReference type="ChEBI" id="CHEBI:60240"/>
    </cofactor>
    <text evidence="7">Binds 1 divalent metal cation per subunit.</text>
</comment>
<evidence type="ECO:0000256" key="1">
    <source>
        <dbReference type="ARBA" id="ARBA00000815"/>
    </source>
</evidence>
<evidence type="ECO:0000313" key="9">
    <source>
        <dbReference type="EMBL" id="MBO8428439.1"/>
    </source>
</evidence>